<sequence length="162" mass="18464">MAIVRKKNDRIFKEIKEMARDPPANCSAGPISDQELDKWNATIIGPEGTPYQDGIFELEITLTPNYPFTAPIVKFKTPIFHCNINEGHICLDILKNEWSPALTISKVLLSISSLLHDPNPNDPLNRKAADLYINARDEYNRNAREWVKKYATGARNERTKEL</sequence>
<proteinExistence type="predicted"/>
<dbReference type="SUPFAM" id="SSF54495">
    <property type="entry name" value="UBC-like"/>
    <property type="match status" value="1"/>
</dbReference>
<dbReference type="SMART" id="SM00212">
    <property type="entry name" value="UBCc"/>
    <property type="match status" value="1"/>
</dbReference>
<dbReference type="EMBL" id="PITJ01000163">
    <property type="protein sequence ID" value="TBU04251.1"/>
    <property type="molecule type" value="Genomic_DNA"/>
</dbReference>
<comment type="caution">
    <text evidence="8">The sequence shown here is derived from an EMBL/GenBank/DDBJ whole genome shotgun (WGS) entry which is preliminary data.</text>
</comment>
<dbReference type="InterPro" id="IPR016135">
    <property type="entry name" value="UBQ-conjugating_enzyme/RWD"/>
</dbReference>
<evidence type="ECO:0000256" key="1">
    <source>
        <dbReference type="ARBA" id="ARBA00000485"/>
    </source>
</evidence>
<evidence type="ECO:0000313" key="8">
    <source>
        <dbReference type="EMBL" id="TBU04251.1"/>
    </source>
</evidence>
<organism evidence="8 9">
    <name type="scientific">Hamiltosporidium tvaerminnensis</name>
    <dbReference type="NCBI Taxonomy" id="1176355"/>
    <lineage>
        <taxon>Eukaryota</taxon>
        <taxon>Fungi</taxon>
        <taxon>Fungi incertae sedis</taxon>
        <taxon>Microsporidia</taxon>
        <taxon>Dubosqiidae</taxon>
        <taxon>Hamiltosporidium</taxon>
    </lineage>
</organism>
<keyword evidence="3" id="KW-0808">Transferase</keyword>
<dbReference type="InterPro" id="IPR050113">
    <property type="entry name" value="Ub_conjugating_enzyme"/>
</dbReference>
<name>A0A4Q9LB47_9MICR</name>
<protein>
    <submittedName>
        <fullName evidence="8">Ubiquitin-conjugating enzyme</fullName>
    </submittedName>
</protein>
<gene>
    <name evidence="8" type="ORF">CWI37_0163p0030</name>
</gene>
<keyword evidence="5" id="KW-0833">Ubl conjugation pathway</keyword>
<dbReference type="InterPro" id="IPR000608">
    <property type="entry name" value="UBC"/>
</dbReference>
<dbReference type="GO" id="GO:0005524">
    <property type="term" value="F:ATP binding"/>
    <property type="evidence" value="ECO:0007669"/>
    <property type="project" value="UniProtKB-KW"/>
</dbReference>
<reference evidence="8 9" key="1">
    <citation type="submission" date="2017-12" db="EMBL/GenBank/DDBJ databases">
        <authorList>
            <person name="Pombert J.-F."/>
            <person name="Haag K.L."/>
            <person name="Ebert D."/>
        </authorList>
    </citation>
    <scope>NUCLEOTIDE SEQUENCE [LARGE SCALE GENOMIC DNA]</scope>
    <source>
        <strain evidence="8">FI-OER-3-3</strain>
    </source>
</reference>
<comment type="pathway">
    <text evidence="2">Protein modification; protein ubiquitination.</text>
</comment>
<dbReference type="PANTHER" id="PTHR24067">
    <property type="entry name" value="UBIQUITIN-CONJUGATING ENZYME E2"/>
    <property type="match status" value="1"/>
</dbReference>
<dbReference type="Gene3D" id="3.10.110.10">
    <property type="entry name" value="Ubiquitin Conjugating Enzyme"/>
    <property type="match status" value="1"/>
</dbReference>
<evidence type="ECO:0000256" key="2">
    <source>
        <dbReference type="ARBA" id="ARBA00004906"/>
    </source>
</evidence>
<dbReference type="Proteomes" id="UP000292362">
    <property type="component" value="Unassembled WGS sequence"/>
</dbReference>
<dbReference type="GO" id="GO:0061631">
    <property type="term" value="F:ubiquitin conjugating enzyme activity"/>
    <property type="evidence" value="ECO:0007669"/>
    <property type="project" value="UniProtKB-EC"/>
</dbReference>
<evidence type="ECO:0000256" key="6">
    <source>
        <dbReference type="ARBA" id="ARBA00022840"/>
    </source>
</evidence>
<dbReference type="AlphaFoldDB" id="A0A4Q9LB47"/>
<dbReference type="VEuPathDB" id="MicrosporidiaDB:CWI37_0163p0030"/>
<dbReference type="Pfam" id="PF00179">
    <property type="entry name" value="UQ_con"/>
    <property type="match status" value="1"/>
</dbReference>
<evidence type="ECO:0000313" key="9">
    <source>
        <dbReference type="Proteomes" id="UP000292362"/>
    </source>
</evidence>
<comment type="catalytic activity">
    <reaction evidence="1">
        <text>S-ubiquitinyl-[E1 ubiquitin-activating enzyme]-L-cysteine + [E2 ubiquitin-conjugating enzyme]-L-cysteine = [E1 ubiquitin-activating enzyme]-L-cysteine + S-ubiquitinyl-[E2 ubiquitin-conjugating enzyme]-L-cysteine.</text>
        <dbReference type="EC" id="2.3.2.23"/>
    </reaction>
</comment>
<keyword evidence="4" id="KW-0547">Nucleotide-binding</keyword>
<dbReference type="FunFam" id="3.10.110.10:FF:000101">
    <property type="entry name" value="Ubiquitin-conjugating enzyme E2 D2"/>
    <property type="match status" value="1"/>
</dbReference>
<dbReference type="PROSITE" id="PS50127">
    <property type="entry name" value="UBC_2"/>
    <property type="match status" value="1"/>
</dbReference>
<keyword evidence="6" id="KW-0067">ATP-binding</keyword>
<evidence type="ECO:0000256" key="3">
    <source>
        <dbReference type="ARBA" id="ARBA00022679"/>
    </source>
</evidence>
<feature type="domain" description="UBC core" evidence="7">
    <location>
        <begin position="6"/>
        <end position="152"/>
    </location>
</feature>
<evidence type="ECO:0000256" key="4">
    <source>
        <dbReference type="ARBA" id="ARBA00022741"/>
    </source>
</evidence>
<evidence type="ECO:0000256" key="5">
    <source>
        <dbReference type="ARBA" id="ARBA00022786"/>
    </source>
</evidence>
<evidence type="ECO:0000259" key="7">
    <source>
        <dbReference type="PROSITE" id="PS50127"/>
    </source>
</evidence>
<accession>A0A4Q9LB47</accession>